<dbReference type="EMBL" id="FNCV01000010">
    <property type="protein sequence ID" value="SDH68021.1"/>
    <property type="molecule type" value="Genomic_DNA"/>
</dbReference>
<dbReference type="OrthoDB" id="7998793at2"/>
<dbReference type="AlphaFoldDB" id="A0A1G8EDT8"/>
<dbReference type="InterPro" id="IPR038287">
    <property type="entry name" value="Cse2_sf"/>
</dbReference>
<dbReference type="NCBIfam" id="TIGR02548">
    <property type="entry name" value="casB_cse2"/>
    <property type="match status" value="1"/>
</dbReference>
<keyword evidence="2" id="KW-1185">Reference proteome</keyword>
<gene>
    <name evidence="1" type="ORF">SAMN05421742_1106</name>
</gene>
<evidence type="ECO:0000313" key="1">
    <source>
        <dbReference type="EMBL" id="SDH68021.1"/>
    </source>
</evidence>
<sequence>MTDPKPDSGAVALDWWRDLRDNRAAAARLRRCHSPLEALLVPQTLTLARRLNRADRPDRLGRVGALAVTLAHVKEHAPGLSVMRAVGATSTKDDDVEGATLSEQRLRRLLLTDGDDESELMSAFVRLVRLMKGTANVADLAHSLLFWSDHTRQRWVFDYYNAGRARPDADPTADLPSASGDSP</sequence>
<name>A0A1G8EDT8_9PROT</name>
<dbReference type="Gene3D" id="1.10.520.40">
    <property type="entry name" value="CRISPR-associated protein Cse2"/>
    <property type="match status" value="1"/>
</dbReference>
<dbReference type="Pfam" id="PF09485">
    <property type="entry name" value="CRISPR_Cse2"/>
    <property type="match status" value="1"/>
</dbReference>
<accession>A0A1G8EDT8</accession>
<organism evidence="1 2">
    <name type="scientific">Roseospirillum parvum</name>
    <dbReference type="NCBI Taxonomy" id="83401"/>
    <lineage>
        <taxon>Bacteria</taxon>
        <taxon>Pseudomonadati</taxon>
        <taxon>Pseudomonadota</taxon>
        <taxon>Alphaproteobacteria</taxon>
        <taxon>Rhodospirillales</taxon>
        <taxon>Rhodospirillaceae</taxon>
        <taxon>Roseospirillum</taxon>
    </lineage>
</organism>
<reference evidence="2" key="1">
    <citation type="submission" date="2016-10" db="EMBL/GenBank/DDBJ databases">
        <authorList>
            <person name="Varghese N."/>
            <person name="Submissions S."/>
        </authorList>
    </citation>
    <scope>NUCLEOTIDE SEQUENCE [LARGE SCALE GENOMIC DNA]</scope>
    <source>
        <strain evidence="2">930I</strain>
    </source>
</reference>
<dbReference type="InterPro" id="IPR013382">
    <property type="entry name" value="CRISPR-assoc_prot_Cse2"/>
</dbReference>
<dbReference type="RefSeq" id="WP_092620895.1">
    <property type="nucleotide sequence ID" value="NZ_FNCV01000010.1"/>
</dbReference>
<evidence type="ECO:0000313" key="2">
    <source>
        <dbReference type="Proteomes" id="UP000217076"/>
    </source>
</evidence>
<dbReference type="Proteomes" id="UP000217076">
    <property type="component" value="Unassembled WGS sequence"/>
</dbReference>
<proteinExistence type="predicted"/>
<dbReference type="STRING" id="83401.SAMN05421742_1106"/>
<protein>
    <submittedName>
        <fullName evidence="1">CRISPR type I-E/ECOLI-associated protein CasB/Cse2</fullName>
    </submittedName>
</protein>